<keyword evidence="5 9" id="KW-0411">Iron-sulfur</keyword>
<dbReference type="EC" id="4.2.1.12" evidence="9 10"/>
<accession>A0AA37TE91</accession>
<dbReference type="GO" id="GO:0051539">
    <property type="term" value="F:4 iron, 4 sulfur cluster binding"/>
    <property type="evidence" value="ECO:0007669"/>
    <property type="project" value="UniProtKB-UniRule"/>
</dbReference>
<evidence type="ECO:0000256" key="1">
    <source>
        <dbReference type="ARBA" id="ARBA00006486"/>
    </source>
</evidence>
<proteinExistence type="inferred from homology"/>
<dbReference type="PROSITE" id="PS00886">
    <property type="entry name" value="ILVD_EDD_1"/>
    <property type="match status" value="1"/>
</dbReference>
<keyword evidence="15" id="KW-1185">Reference proteome</keyword>
<dbReference type="GO" id="GO:0004456">
    <property type="term" value="F:phosphogluconate dehydratase activity"/>
    <property type="evidence" value="ECO:0007669"/>
    <property type="project" value="UniProtKB-UniRule"/>
</dbReference>
<organism evidence="14 15">
    <name type="scientific">Marinibactrum halimedae</name>
    <dbReference type="NCBI Taxonomy" id="1444977"/>
    <lineage>
        <taxon>Bacteria</taxon>
        <taxon>Pseudomonadati</taxon>
        <taxon>Pseudomonadota</taxon>
        <taxon>Gammaproteobacteria</taxon>
        <taxon>Cellvibrionales</taxon>
        <taxon>Cellvibrionaceae</taxon>
        <taxon>Marinibactrum</taxon>
    </lineage>
</organism>
<evidence type="ECO:0000256" key="9">
    <source>
        <dbReference type="HAMAP-Rule" id="MF_02094"/>
    </source>
</evidence>
<protein>
    <recommendedName>
        <fullName evidence="9 10">Phosphogluconate dehydratase</fullName>
        <ecNumber evidence="9 10">4.2.1.12</ecNumber>
    </recommendedName>
</protein>
<dbReference type="PANTHER" id="PTHR43661">
    <property type="entry name" value="D-XYLONATE DEHYDRATASE"/>
    <property type="match status" value="1"/>
</dbReference>
<feature type="domain" description="Dihydroxy-acid/6-phosphogluconate dehydratase N-terminal" evidence="12">
    <location>
        <begin position="69"/>
        <end position="382"/>
    </location>
</feature>
<comment type="function">
    <text evidence="9">Catalyzes the dehydration of 6-phospho-D-gluconate to 2-dehydro-3-deoxy-6-phospho-D-gluconate.</text>
</comment>
<evidence type="ECO:0000256" key="2">
    <source>
        <dbReference type="ARBA" id="ARBA00022485"/>
    </source>
</evidence>
<keyword evidence="7 9" id="KW-0456">Lyase</keyword>
<dbReference type="FunFam" id="3.50.30.80:FF:000001">
    <property type="entry name" value="Dihydroxy-acid dehydratase"/>
    <property type="match status" value="1"/>
</dbReference>
<dbReference type="SUPFAM" id="SSF52016">
    <property type="entry name" value="LeuD/IlvD-like"/>
    <property type="match status" value="1"/>
</dbReference>
<evidence type="ECO:0000259" key="13">
    <source>
        <dbReference type="Pfam" id="PF24877"/>
    </source>
</evidence>
<dbReference type="Pfam" id="PF00920">
    <property type="entry name" value="ILVD_EDD_N"/>
    <property type="match status" value="1"/>
</dbReference>
<keyword evidence="2 9" id="KW-0004">4Fe-4S</keyword>
<dbReference type="GO" id="GO:0046872">
    <property type="term" value="F:metal ion binding"/>
    <property type="evidence" value="ECO:0007669"/>
    <property type="project" value="UniProtKB-KW"/>
</dbReference>
<dbReference type="InterPro" id="IPR056740">
    <property type="entry name" value="ILV_EDD_C"/>
</dbReference>
<evidence type="ECO:0000313" key="14">
    <source>
        <dbReference type="EMBL" id="GLS27417.1"/>
    </source>
</evidence>
<keyword evidence="8 9" id="KW-0119">Carbohydrate metabolism</keyword>
<gene>
    <name evidence="9 14" type="primary">edd</name>
    <name evidence="14" type="ORF">GCM10007877_31360</name>
</gene>
<comment type="similarity">
    <text evidence="1 9">Belongs to the IlvD/Edd family.</text>
</comment>
<feature type="region of interest" description="Disordered" evidence="11">
    <location>
        <begin position="596"/>
        <end position="634"/>
    </location>
</feature>
<dbReference type="PANTHER" id="PTHR43661:SF1">
    <property type="entry name" value="PHOSPHOGLUCONATE DEHYDRATASE"/>
    <property type="match status" value="1"/>
</dbReference>
<name>A0AA37TE91_9GAMM</name>
<dbReference type="GO" id="GO:0005829">
    <property type="term" value="C:cytosol"/>
    <property type="evidence" value="ECO:0007669"/>
    <property type="project" value="TreeGrafter"/>
</dbReference>
<dbReference type="Gene3D" id="3.50.30.80">
    <property type="entry name" value="IlvD/EDD C-terminal domain-like"/>
    <property type="match status" value="1"/>
</dbReference>
<dbReference type="GO" id="GO:0019521">
    <property type="term" value="P:D-gluconate metabolic process"/>
    <property type="evidence" value="ECO:0007669"/>
    <property type="project" value="UniProtKB-KW"/>
</dbReference>
<evidence type="ECO:0000256" key="11">
    <source>
        <dbReference type="SAM" id="MobiDB-lite"/>
    </source>
</evidence>
<dbReference type="PROSITE" id="PS00887">
    <property type="entry name" value="ILVD_EDD_2"/>
    <property type="match status" value="1"/>
</dbReference>
<dbReference type="EMBL" id="BSPD01000077">
    <property type="protein sequence ID" value="GLS27417.1"/>
    <property type="molecule type" value="Genomic_DNA"/>
</dbReference>
<comment type="pathway">
    <text evidence="9">Carbohydrate metabolism; Entner-Doudoroff pathway.</text>
</comment>
<evidence type="ECO:0000313" key="15">
    <source>
        <dbReference type="Proteomes" id="UP001156870"/>
    </source>
</evidence>
<comment type="cofactor">
    <cofactor evidence="9">
        <name>[4Fe-4S] cluster</name>
        <dbReference type="ChEBI" id="CHEBI:49883"/>
    </cofactor>
    <text evidence="9">Binds 1 [4Fe-4S] cluster.</text>
</comment>
<dbReference type="InterPro" id="IPR042096">
    <property type="entry name" value="Dihydro-acid_dehy_C"/>
</dbReference>
<evidence type="ECO:0000256" key="6">
    <source>
        <dbReference type="ARBA" id="ARBA00023064"/>
    </source>
</evidence>
<dbReference type="NCBIfam" id="TIGR01196">
    <property type="entry name" value="edd"/>
    <property type="match status" value="1"/>
</dbReference>
<evidence type="ECO:0000256" key="7">
    <source>
        <dbReference type="ARBA" id="ARBA00023239"/>
    </source>
</evidence>
<feature type="binding site" evidence="9">
    <location>
        <position position="224"/>
    </location>
    <ligand>
        <name>[4Fe-4S] cluster</name>
        <dbReference type="ChEBI" id="CHEBI:49883"/>
    </ligand>
</feature>
<evidence type="ECO:0000256" key="3">
    <source>
        <dbReference type="ARBA" id="ARBA00022723"/>
    </source>
</evidence>
<dbReference type="HAMAP" id="MF_02094">
    <property type="entry name" value="Edd"/>
    <property type="match status" value="1"/>
</dbReference>
<feature type="domain" description="Dihydroxy-acid/6-phosphogluconate dehydratase C-terminal" evidence="13">
    <location>
        <begin position="410"/>
        <end position="599"/>
    </location>
</feature>
<dbReference type="AlphaFoldDB" id="A0AA37TE91"/>
<dbReference type="SUPFAM" id="SSF143975">
    <property type="entry name" value="IlvD/EDD N-terminal domain-like"/>
    <property type="match status" value="1"/>
</dbReference>
<keyword evidence="3 9" id="KW-0479">Metal-binding</keyword>
<dbReference type="Pfam" id="PF24877">
    <property type="entry name" value="ILV_EDD_C"/>
    <property type="match status" value="1"/>
</dbReference>
<evidence type="ECO:0000256" key="8">
    <source>
        <dbReference type="ARBA" id="ARBA00023277"/>
    </source>
</evidence>
<keyword evidence="6 9" id="KW-0311">Gluconate utilization</keyword>
<comment type="caution">
    <text evidence="14">The sequence shown here is derived from an EMBL/GenBank/DDBJ whole genome shotgun (WGS) entry which is preliminary data.</text>
</comment>
<dbReference type="RefSeq" id="WP_332840165.1">
    <property type="nucleotide sequence ID" value="NZ_BSPD01000077.1"/>
</dbReference>
<dbReference type="InterPro" id="IPR000581">
    <property type="entry name" value="ILV_EDD_N"/>
</dbReference>
<reference evidence="14 15" key="1">
    <citation type="journal article" date="2014" name="Int. J. Syst. Evol. Microbiol.">
        <title>Complete genome sequence of Corynebacterium casei LMG S-19264T (=DSM 44701T), isolated from a smear-ripened cheese.</title>
        <authorList>
            <consortium name="US DOE Joint Genome Institute (JGI-PGF)"/>
            <person name="Walter F."/>
            <person name="Albersmeier A."/>
            <person name="Kalinowski J."/>
            <person name="Ruckert C."/>
        </authorList>
    </citation>
    <scope>NUCLEOTIDE SEQUENCE [LARGE SCALE GENOMIC DNA]</scope>
    <source>
        <strain evidence="14 15">NBRC 110095</strain>
    </source>
</reference>
<evidence type="ECO:0000259" key="12">
    <source>
        <dbReference type="Pfam" id="PF00920"/>
    </source>
</evidence>
<dbReference type="InterPro" id="IPR020558">
    <property type="entry name" value="DiOHA_6PGluconate_deHydtase_CS"/>
</dbReference>
<dbReference type="InterPro" id="IPR037237">
    <property type="entry name" value="IlvD/EDD_N"/>
</dbReference>
<sequence>MSQMNRVIATVTERIIERSKSQRAAYIARMKATMDNTPPRKRLSCGNIAHAVAACGDGDKKTLVSENAPNLGITTSYNDMLSAHQPYKDYPDRIKDAAAKHGATAQIAGGVPAMCDGVTQGQAGMELSLFSRDIVAMATAVGLSHNMFDGNLFLGICDKIVPGMMIGALDFGHLPACFIPSGPMASGIPNKEKAEQRQKFAAGEIDRSQMLAVESASYHSPGTCTFYGTANSNQLLMEFMGVHLPGSSFVSPGTPLRYALTDEAVARLLAITEKGACYRPLYEVVTEKSLVNAVVGLLATGGSTNHSLHLVAIARAAGIEMTWEDMDEISSVVPLLTRIYPNGQADINHFQQAGGMAFLFRELRSAGLLNEDVVNIMGEGLESYELQPTLTDAGGVEWKEKVTTSGDYTVLTSADKPFSNNGGLRLLQGNLGKAVIKVSAVATEHQIVEAPCRVFESQEALQAAFKEGALFQDMIAVVRFQGPAANGMPELHKMTPLLGIAQDKGFKVALVTDGRMSGASGKVPAAIHVSPEAVLGGLIGKVRDGDIMRLNAETGELSLLVDEAELASREQSTQPEQLHTLGRHLFAGLRERAEPAELGGGFFNEESRSSSAVGTPRTAPQPQTETQSSEATEA</sequence>
<evidence type="ECO:0000256" key="4">
    <source>
        <dbReference type="ARBA" id="ARBA00023004"/>
    </source>
</evidence>
<dbReference type="GO" id="GO:0009255">
    <property type="term" value="P:Entner-Doudoroff pathway through 6-phosphogluconate"/>
    <property type="evidence" value="ECO:0007669"/>
    <property type="project" value="UniProtKB-UniRule"/>
</dbReference>
<keyword evidence="4 9" id="KW-0408">Iron</keyword>
<evidence type="ECO:0000256" key="10">
    <source>
        <dbReference type="NCBIfam" id="TIGR01196"/>
    </source>
</evidence>
<comment type="catalytic activity">
    <reaction evidence="9">
        <text>6-phospho-D-gluconate = 2-dehydro-3-deoxy-6-phospho-D-gluconate + H2O</text>
        <dbReference type="Rhea" id="RHEA:17277"/>
        <dbReference type="ChEBI" id="CHEBI:15377"/>
        <dbReference type="ChEBI" id="CHEBI:57569"/>
        <dbReference type="ChEBI" id="CHEBI:58759"/>
        <dbReference type="EC" id="4.2.1.12"/>
    </reaction>
</comment>
<feature type="binding site" evidence="9">
    <location>
        <position position="157"/>
    </location>
    <ligand>
        <name>[4Fe-4S] cluster</name>
        <dbReference type="ChEBI" id="CHEBI:49883"/>
    </ligand>
</feature>
<evidence type="ECO:0000256" key="5">
    <source>
        <dbReference type="ARBA" id="ARBA00023014"/>
    </source>
</evidence>
<dbReference type="InterPro" id="IPR004786">
    <property type="entry name" value="6-phosphgluc_deHydtase"/>
</dbReference>
<dbReference type="Proteomes" id="UP001156870">
    <property type="component" value="Unassembled WGS sequence"/>
</dbReference>
<feature type="compositionally biased region" description="Polar residues" evidence="11">
    <location>
        <begin position="609"/>
        <end position="634"/>
    </location>
</feature>